<dbReference type="CDD" id="cd01846">
    <property type="entry name" value="fatty_acyltransferase_like"/>
    <property type="match status" value="1"/>
</dbReference>
<gene>
    <name evidence="2" type="ORF">QTG54_015514</name>
</gene>
<dbReference type="AlphaFoldDB" id="A0AAD8XU82"/>
<proteinExistence type="predicted"/>
<reference evidence="2" key="1">
    <citation type="submission" date="2023-06" db="EMBL/GenBank/DDBJ databases">
        <title>Survivors Of The Sea: Transcriptome response of Skeletonema marinoi to long-term dormancy.</title>
        <authorList>
            <person name="Pinder M.I.M."/>
            <person name="Kourtchenko O."/>
            <person name="Robertson E.K."/>
            <person name="Larsson T."/>
            <person name="Maumus F."/>
            <person name="Osuna-Cruz C.M."/>
            <person name="Vancaester E."/>
            <person name="Stenow R."/>
            <person name="Vandepoele K."/>
            <person name="Ploug H."/>
            <person name="Bruchert V."/>
            <person name="Godhe A."/>
            <person name="Topel M."/>
        </authorList>
    </citation>
    <scope>NUCLEOTIDE SEQUENCE</scope>
    <source>
        <strain evidence="2">R05AC</strain>
    </source>
</reference>
<name>A0AAD8XU82_9STRA</name>
<protein>
    <submittedName>
        <fullName evidence="2">SGNH/GDSL hydrolase family protein</fullName>
        <ecNumber evidence="2">3.1.-.-</ecNumber>
    </submittedName>
</protein>
<keyword evidence="1 2" id="KW-0378">Hydrolase</keyword>
<sequence length="465" mass="52494">MLELRNTTALTSPKLGYGKTIDSNNIHNIKATTFPHALKMANRASSDEVPSNILERANDIWRRQHPTENFGLSYKSPDPSTYYTQQFGRDICFATGSAGLEAISLLGDGPLIKSSRNNTCYNDALNLFTNCTDTNAFRRINEGNAESSQPTMLTHVSTYAHSPENLTPSGFCDRHTYTKFTSPFTDLAVFGDSFSDVGNIYNVSNDTQPGVWSYNGRYSDGRVWEEYLLQFFDLPDRMTPSTEGGLNHDHAFGGATADNSYIDAFSTYLNDSVPSVKDQVTEYIDNQKGDLSPDRLHVIYVGYNDYWCIVQQVDTLYQKGARQFLIGNVPNMSSWAEASLQPQDVLDSYDVLVRGHNEVLSRLVAGFESSHDDTIIYEQDNFGAFECLDSNKDFVGINNIKDPCHPTQDDSCESIFSYKFWDYYHPTTHAHHVASTFAIQSIHDKVMERKTTSKRYIKTSLRKRH</sequence>
<dbReference type="PANTHER" id="PTHR45648">
    <property type="entry name" value="GDSL LIPASE/ACYLHYDROLASE FAMILY PROTEIN (AFU_ORTHOLOGUE AFUA_4G14700)"/>
    <property type="match status" value="1"/>
</dbReference>
<evidence type="ECO:0000256" key="1">
    <source>
        <dbReference type="ARBA" id="ARBA00022801"/>
    </source>
</evidence>
<dbReference type="InterPro" id="IPR036514">
    <property type="entry name" value="SGNH_hydro_sf"/>
</dbReference>
<keyword evidence="3" id="KW-1185">Reference proteome</keyword>
<dbReference type="EMBL" id="JATAAI010000044">
    <property type="protein sequence ID" value="KAK1733817.1"/>
    <property type="molecule type" value="Genomic_DNA"/>
</dbReference>
<dbReference type="Gene3D" id="3.40.50.1110">
    <property type="entry name" value="SGNH hydrolase"/>
    <property type="match status" value="1"/>
</dbReference>
<dbReference type="Proteomes" id="UP001224775">
    <property type="component" value="Unassembled WGS sequence"/>
</dbReference>
<dbReference type="InterPro" id="IPR051058">
    <property type="entry name" value="GDSL_Est/Lipase"/>
</dbReference>
<dbReference type="EC" id="3.1.-.-" evidence="2"/>
<evidence type="ECO:0000313" key="3">
    <source>
        <dbReference type="Proteomes" id="UP001224775"/>
    </source>
</evidence>
<dbReference type="InterPro" id="IPR001087">
    <property type="entry name" value="GDSL"/>
</dbReference>
<accession>A0AAD8XU82</accession>
<dbReference type="Pfam" id="PF00657">
    <property type="entry name" value="Lipase_GDSL"/>
    <property type="match status" value="1"/>
</dbReference>
<dbReference type="GO" id="GO:0016788">
    <property type="term" value="F:hydrolase activity, acting on ester bonds"/>
    <property type="evidence" value="ECO:0007669"/>
    <property type="project" value="InterPro"/>
</dbReference>
<evidence type="ECO:0000313" key="2">
    <source>
        <dbReference type="EMBL" id="KAK1733817.1"/>
    </source>
</evidence>
<dbReference type="PANTHER" id="PTHR45648:SF22">
    <property type="entry name" value="GDSL LIPASE_ACYLHYDROLASE FAMILY PROTEIN (AFU_ORTHOLOGUE AFUA_4G14700)"/>
    <property type="match status" value="1"/>
</dbReference>
<organism evidence="2 3">
    <name type="scientific">Skeletonema marinoi</name>
    <dbReference type="NCBI Taxonomy" id="267567"/>
    <lineage>
        <taxon>Eukaryota</taxon>
        <taxon>Sar</taxon>
        <taxon>Stramenopiles</taxon>
        <taxon>Ochrophyta</taxon>
        <taxon>Bacillariophyta</taxon>
        <taxon>Coscinodiscophyceae</taxon>
        <taxon>Thalassiosirophycidae</taxon>
        <taxon>Thalassiosirales</taxon>
        <taxon>Skeletonemataceae</taxon>
        <taxon>Skeletonema</taxon>
        <taxon>Skeletonema marinoi-dohrnii complex</taxon>
    </lineage>
</organism>
<dbReference type="SUPFAM" id="SSF52266">
    <property type="entry name" value="SGNH hydrolase"/>
    <property type="match status" value="1"/>
</dbReference>
<comment type="caution">
    <text evidence="2">The sequence shown here is derived from an EMBL/GenBank/DDBJ whole genome shotgun (WGS) entry which is preliminary data.</text>
</comment>